<protein>
    <recommendedName>
        <fullName evidence="1">Aminoglycoside phosphotransferase domain-containing protein</fullName>
    </recommendedName>
</protein>
<proteinExistence type="predicted"/>
<name>A0A1G2BK34_9BACT</name>
<evidence type="ECO:0000259" key="1">
    <source>
        <dbReference type="Pfam" id="PF01636"/>
    </source>
</evidence>
<dbReference type="AlphaFoldDB" id="A0A1G2BK34"/>
<evidence type="ECO:0000313" key="2">
    <source>
        <dbReference type="EMBL" id="OGY88577.1"/>
    </source>
</evidence>
<organism evidence="2 3">
    <name type="scientific">Candidatus Komeilibacteria bacterium RIFCSPHIGHO2_01_FULL_52_14</name>
    <dbReference type="NCBI Taxonomy" id="1798549"/>
    <lineage>
        <taxon>Bacteria</taxon>
        <taxon>Candidatus Komeiliibacteriota</taxon>
    </lineage>
</organism>
<accession>A0A1G2BK34</accession>
<dbReference type="EMBL" id="MHKK01000061">
    <property type="protein sequence ID" value="OGY88577.1"/>
    <property type="molecule type" value="Genomic_DNA"/>
</dbReference>
<reference evidence="2 3" key="1">
    <citation type="journal article" date="2016" name="Nat. Commun.">
        <title>Thousands of microbial genomes shed light on interconnected biogeochemical processes in an aquifer system.</title>
        <authorList>
            <person name="Anantharaman K."/>
            <person name="Brown C.T."/>
            <person name="Hug L.A."/>
            <person name="Sharon I."/>
            <person name="Castelle C.J."/>
            <person name="Probst A.J."/>
            <person name="Thomas B.C."/>
            <person name="Singh A."/>
            <person name="Wilkins M.J."/>
            <person name="Karaoz U."/>
            <person name="Brodie E.L."/>
            <person name="Williams K.H."/>
            <person name="Hubbard S.S."/>
            <person name="Banfield J.F."/>
        </authorList>
    </citation>
    <scope>NUCLEOTIDE SEQUENCE [LARGE SCALE GENOMIC DNA]</scope>
</reference>
<evidence type="ECO:0000313" key="3">
    <source>
        <dbReference type="Proteomes" id="UP000177817"/>
    </source>
</evidence>
<dbReference type="Proteomes" id="UP000177817">
    <property type="component" value="Unassembled WGS sequence"/>
</dbReference>
<feature type="domain" description="Aminoglycoside phosphotransferase" evidence="1">
    <location>
        <begin position="93"/>
        <end position="270"/>
    </location>
</feature>
<dbReference type="SUPFAM" id="SSF56112">
    <property type="entry name" value="Protein kinase-like (PK-like)"/>
    <property type="match status" value="1"/>
</dbReference>
<comment type="caution">
    <text evidence="2">The sequence shown here is derived from an EMBL/GenBank/DDBJ whole genome shotgun (WGS) entry which is preliminary data.</text>
</comment>
<dbReference type="Pfam" id="PF01636">
    <property type="entry name" value="APH"/>
    <property type="match status" value="1"/>
</dbReference>
<dbReference type="InterPro" id="IPR002575">
    <property type="entry name" value="Aminoglycoside_PTrfase"/>
</dbReference>
<dbReference type="Gene3D" id="3.90.1200.10">
    <property type="match status" value="1"/>
</dbReference>
<dbReference type="InterPro" id="IPR011009">
    <property type="entry name" value="Kinase-like_dom_sf"/>
</dbReference>
<gene>
    <name evidence="2" type="ORF">A2677_01350</name>
</gene>
<sequence length="365" mass="42729">MDTPEAYKALIQKSFVNKGLDHHYVDSLMVGVVQKYFPEVTRIDKVRHDIYKRRVGKKHSTFIYGYYITGSTKTGVKITKYLIYSSHTDESRLLAYNNMKLLDNNGFNRGNFIAIRPLAYLPETKALIYEGIEGKNLLQYMKQGTRPPMLENLMSRAAGWLKKFHTFKLPEHNRARFSTFDSKNMNPTLENLITEVQRTWPERVALLEKFFETFLSLEDSLKTTYTPGLVYGDYHPENIITDDLTTGTLTMIDFTDLAIGDQLRDIGSFVQQLHFMALEFYGVPELEAMRVSFVEKYFGKKITELSDTEFQRINLYQAWNSARGFVWFLFITGFHEDSFNLLEDAWRYLMLVQQKKRTIRFSTEQ</sequence>